<comment type="caution">
    <text evidence="9">The sequence shown here is derived from an EMBL/GenBank/DDBJ whole genome shotgun (WGS) entry which is preliminary data.</text>
</comment>
<keyword evidence="6 7" id="KW-0472">Membrane</keyword>
<dbReference type="CDD" id="cd06261">
    <property type="entry name" value="TM_PBP2"/>
    <property type="match status" value="1"/>
</dbReference>
<dbReference type="GO" id="GO:0005886">
    <property type="term" value="C:plasma membrane"/>
    <property type="evidence" value="ECO:0007669"/>
    <property type="project" value="UniProtKB-SubCell"/>
</dbReference>
<evidence type="ECO:0000313" key="10">
    <source>
        <dbReference type="Proteomes" id="UP000432464"/>
    </source>
</evidence>
<dbReference type="InterPro" id="IPR035906">
    <property type="entry name" value="MetI-like_sf"/>
</dbReference>
<gene>
    <name evidence="9" type="ORF">GLP40_17885</name>
</gene>
<feature type="transmembrane region" description="Helical" evidence="7">
    <location>
        <begin position="112"/>
        <end position="132"/>
    </location>
</feature>
<dbReference type="PROSITE" id="PS50928">
    <property type="entry name" value="ABC_TM1"/>
    <property type="match status" value="1"/>
</dbReference>
<dbReference type="Pfam" id="PF00528">
    <property type="entry name" value="BPD_transp_1"/>
    <property type="match status" value="1"/>
</dbReference>
<reference evidence="9 10" key="1">
    <citation type="submission" date="2019-11" db="EMBL/GenBank/DDBJ databases">
        <title>Nocardia sp. nov. CT2-14 isolated from soil.</title>
        <authorList>
            <person name="Kanchanasin P."/>
            <person name="Tanasupawat S."/>
            <person name="Yuki M."/>
            <person name="Kudo T."/>
        </authorList>
    </citation>
    <scope>NUCLEOTIDE SEQUENCE [LARGE SCALE GENOMIC DNA]</scope>
    <source>
        <strain evidence="9 10">CT2-14</strain>
    </source>
</reference>
<evidence type="ECO:0000256" key="2">
    <source>
        <dbReference type="ARBA" id="ARBA00022448"/>
    </source>
</evidence>
<comment type="similarity">
    <text evidence="7">Belongs to the binding-protein-dependent transport system permease family.</text>
</comment>
<feature type="transmembrane region" description="Helical" evidence="7">
    <location>
        <begin position="75"/>
        <end position="100"/>
    </location>
</feature>
<comment type="subcellular location">
    <subcellularLocation>
        <location evidence="1 7">Cell membrane</location>
        <topology evidence="1 7">Multi-pass membrane protein</topology>
    </subcellularLocation>
</comment>
<dbReference type="PROSITE" id="PS51257">
    <property type="entry name" value="PROKAR_LIPOPROTEIN"/>
    <property type="match status" value="1"/>
</dbReference>
<dbReference type="GO" id="GO:0055085">
    <property type="term" value="P:transmembrane transport"/>
    <property type="evidence" value="ECO:0007669"/>
    <property type="project" value="InterPro"/>
</dbReference>
<keyword evidence="10" id="KW-1185">Reference proteome</keyword>
<sequence>MDRTVRRGSARRRRAAVGYVLLLPSLIGVGCFLLVPIAVVLWLSLHSWNLLGPIRFTGWDNWGSVRSDRQFGHSILMTLALTALVVPVQTVLGFAVAAPLARRGRGGTVLRVVYALPWMCAPVAVGVVWQWIFAPTGGALDALLGRRVEWLSSPTLALPAVAAVIVWMNIGYVALFFVAGIRAIPGEILDAGALDGAVGWRRIRWLILPLLRPTMFFVLVTGVLTVFQTFDAVYALTRGGPDHHTDVVAMRMYSEAFEAAHPGRAAVMAVVVFAVVFVITLAQHRYFRDRTEREEAERYEY</sequence>
<dbReference type="RefSeq" id="WP_154789100.1">
    <property type="nucleotide sequence ID" value="NZ_WMBB01000008.1"/>
</dbReference>
<dbReference type="InterPro" id="IPR000515">
    <property type="entry name" value="MetI-like"/>
</dbReference>
<evidence type="ECO:0000256" key="6">
    <source>
        <dbReference type="ARBA" id="ARBA00023136"/>
    </source>
</evidence>
<feature type="transmembrane region" description="Helical" evidence="7">
    <location>
        <begin position="205"/>
        <end position="227"/>
    </location>
</feature>
<evidence type="ECO:0000313" key="9">
    <source>
        <dbReference type="EMBL" id="MTE14626.1"/>
    </source>
</evidence>
<keyword evidence="5 7" id="KW-1133">Transmembrane helix</keyword>
<feature type="domain" description="ABC transmembrane type-1" evidence="8">
    <location>
        <begin position="75"/>
        <end position="283"/>
    </location>
</feature>
<proteinExistence type="inferred from homology"/>
<evidence type="ECO:0000256" key="3">
    <source>
        <dbReference type="ARBA" id="ARBA00022475"/>
    </source>
</evidence>
<dbReference type="Gene3D" id="1.10.3720.10">
    <property type="entry name" value="MetI-like"/>
    <property type="match status" value="1"/>
</dbReference>
<name>A0A6I3L217_9NOCA</name>
<evidence type="ECO:0000256" key="5">
    <source>
        <dbReference type="ARBA" id="ARBA00022989"/>
    </source>
</evidence>
<dbReference type="Proteomes" id="UP000432464">
    <property type="component" value="Unassembled WGS sequence"/>
</dbReference>
<evidence type="ECO:0000259" key="8">
    <source>
        <dbReference type="PROSITE" id="PS50928"/>
    </source>
</evidence>
<dbReference type="AlphaFoldDB" id="A0A6I3L217"/>
<dbReference type="PANTHER" id="PTHR30193:SF37">
    <property type="entry name" value="INNER MEMBRANE ABC TRANSPORTER PERMEASE PROTEIN YCJO"/>
    <property type="match status" value="1"/>
</dbReference>
<keyword evidence="2 7" id="KW-0813">Transport</keyword>
<feature type="transmembrane region" description="Helical" evidence="7">
    <location>
        <begin position="265"/>
        <end position="283"/>
    </location>
</feature>
<dbReference type="EMBL" id="WMBB01000008">
    <property type="protein sequence ID" value="MTE14626.1"/>
    <property type="molecule type" value="Genomic_DNA"/>
</dbReference>
<evidence type="ECO:0000256" key="4">
    <source>
        <dbReference type="ARBA" id="ARBA00022692"/>
    </source>
</evidence>
<dbReference type="PANTHER" id="PTHR30193">
    <property type="entry name" value="ABC TRANSPORTER PERMEASE PROTEIN"/>
    <property type="match status" value="1"/>
</dbReference>
<dbReference type="InterPro" id="IPR051393">
    <property type="entry name" value="ABC_transporter_permease"/>
</dbReference>
<keyword evidence="4 7" id="KW-0812">Transmembrane</keyword>
<accession>A0A6I3L217</accession>
<evidence type="ECO:0000256" key="7">
    <source>
        <dbReference type="RuleBase" id="RU363032"/>
    </source>
</evidence>
<feature type="transmembrane region" description="Helical" evidence="7">
    <location>
        <begin position="156"/>
        <end position="184"/>
    </location>
</feature>
<protein>
    <submittedName>
        <fullName evidence="9">ABC transporter permease subunit</fullName>
    </submittedName>
</protein>
<keyword evidence="3" id="KW-1003">Cell membrane</keyword>
<feature type="transmembrane region" description="Helical" evidence="7">
    <location>
        <begin position="21"/>
        <end position="43"/>
    </location>
</feature>
<evidence type="ECO:0000256" key="1">
    <source>
        <dbReference type="ARBA" id="ARBA00004651"/>
    </source>
</evidence>
<dbReference type="SUPFAM" id="SSF161098">
    <property type="entry name" value="MetI-like"/>
    <property type="match status" value="1"/>
</dbReference>
<organism evidence="9 10">
    <name type="scientific">Nocardia aurantiaca</name>
    <dbReference type="NCBI Taxonomy" id="2675850"/>
    <lineage>
        <taxon>Bacteria</taxon>
        <taxon>Bacillati</taxon>
        <taxon>Actinomycetota</taxon>
        <taxon>Actinomycetes</taxon>
        <taxon>Mycobacteriales</taxon>
        <taxon>Nocardiaceae</taxon>
        <taxon>Nocardia</taxon>
    </lineage>
</organism>